<evidence type="ECO:0000256" key="9">
    <source>
        <dbReference type="SAM" id="MobiDB-lite"/>
    </source>
</evidence>
<evidence type="ECO:0000256" key="5">
    <source>
        <dbReference type="ARBA" id="ARBA00022777"/>
    </source>
</evidence>
<feature type="compositionally biased region" description="Polar residues" evidence="9">
    <location>
        <begin position="404"/>
        <end position="422"/>
    </location>
</feature>
<evidence type="ECO:0000313" key="10">
    <source>
        <dbReference type="EMBL" id="VDI63705.1"/>
    </source>
</evidence>
<feature type="compositionally biased region" description="Basic and acidic residues" evidence="9">
    <location>
        <begin position="27"/>
        <end position="39"/>
    </location>
</feature>
<feature type="compositionally biased region" description="Basic and acidic residues" evidence="9">
    <location>
        <begin position="378"/>
        <end position="403"/>
    </location>
</feature>
<organism evidence="10 11">
    <name type="scientific">Mytilus galloprovincialis</name>
    <name type="common">Mediterranean mussel</name>
    <dbReference type="NCBI Taxonomy" id="29158"/>
    <lineage>
        <taxon>Eukaryota</taxon>
        <taxon>Metazoa</taxon>
        <taxon>Spiralia</taxon>
        <taxon>Lophotrochozoa</taxon>
        <taxon>Mollusca</taxon>
        <taxon>Bivalvia</taxon>
        <taxon>Autobranchia</taxon>
        <taxon>Pteriomorphia</taxon>
        <taxon>Mytilida</taxon>
        <taxon>Mytiloidea</taxon>
        <taxon>Mytilidae</taxon>
        <taxon>Mytilinae</taxon>
        <taxon>Mytilus</taxon>
    </lineage>
</organism>
<feature type="compositionally biased region" description="Acidic residues" evidence="9">
    <location>
        <begin position="753"/>
        <end position="766"/>
    </location>
</feature>
<feature type="compositionally biased region" description="Basic and acidic residues" evidence="9">
    <location>
        <begin position="423"/>
        <end position="432"/>
    </location>
</feature>
<keyword evidence="4" id="KW-0547">Nucleotide-binding</keyword>
<feature type="compositionally biased region" description="Basic and acidic residues" evidence="9">
    <location>
        <begin position="503"/>
        <end position="515"/>
    </location>
</feature>
<dbReference type="AlphaFoldDB" id="A0A8B6GG98"/>
<dbReference type="PANTHER" id="PTHR44899">
    <property type="entry name" value="CAMK FAMILY PROTEIN KINASE"/>
    <property type="match status" value="1"/>
</dbReference>
<gene>
    <name evidence="10" type="ORF">MGAL_10B074635</name>
</gene>
<protein>
    <recommendedName>
        <fullName evidence="1">non-specific serine/threonine protein kinase</fullName>
        <ecNumber evidence="1">2.7.11.1</ecNumber>
    </recommendedName>
</protein>
<feature type="compositionally biased region" description="Low complexity" evidence="9">
    <location>
        <begin position="329"/>
        <end position="349"/>
    </location>
</feature>
<feature type="compositionally biased region" description="Basic and acidic residues" evidence="9">
    <location>
        <begin position="526"/>
        <end position="562"/>
    </location>
</feature>
<dbReference type="PANTHER" id="PTHR44899:SF3">
    <property type="entry name" value="SERINE_THREONINE-PROTEIN KINASE NEK1"/>
    <property type="match status" value="1"/>
</dbReference>
<feature type="compositionally biased region" description="Basic and acidic residues" evidence="9">
    <location>
        <begin position="62"/>
        <end position="85"/>
    </location>
</feature>
<proteinExistence type="predicted"/>
<comment type="catalytic activity">
    <reaction evidence="8">
        <text>L-seryl-[protein] + ATP = O-phospho-L-seryl-[protein] + ADP + H(+)</text>
        <dbReference type="Rhea" id="RHEA:17989"/>
        <dbReference type="Rhea" id="RHEA-COMP:9863"/>
        <dbReference type="Rhea" id="RHEA-COMP:11604"/>
        <dbReference type="ChEBI" id="CHEBI:15378"/>
        <dbReference type="ChEBI" id="CHEBI:29999"/>
        <dbReference type="ChEBI" id="CHEBI:30616"/>
        <dbReference type="ChEBI" id="CHEBI:83421"/>
        <dbReference type="ChEBI" id="CHEBI:456216"/>
        <dbReference type="EC" id="2.7.11.1"/>
    </reaction>
</comment>
<feature type="region of interest" description="Disordered" evidence="9">
    <location>
        <begin position="605"/>
        <end position="766"/>
    </location>
</feature>
<evidence type="ECO:0000256" key="4">
    <source>
        <dbReference type="ARBA" id="ARBA00022741"/>
    </source>
</evidence>
<dbReference type="Proteomes" id="UP000596742">
    <property type="component" value="Unassembled WGS sequence"/>
</dbReference>
<keyword evidence="5 10" id="KW-0418">Kinase</keyword>
<comment type="catalytic activity">
    <reaction evidence="7">
        <text>L-threonyl-[protein] + ATP = O-phospho-L-threonyl-[protein] + ADP + H(+)</text>
        <dbReference type="Rhea" id="RHEA:46608"/>
        <dbReference type="Rhea" id="RHEA-COMP:11060"/>
        <dbReference type="Rhea" id="RHEA-COMP:11605"/>
        <dbReference type="ChEBI" id="CHEBI:15378"/>
        <dbReference type="ChEBI" id="CHEBI:30013"/>
        <dbReference type="ChEBI" id="CHEBI:30616"/>
        <dbReference type="ChEBI" id="CHEBI:61977"/>
        <dbReference type="ChEBI" id="CHEBI:456216"/>
        <dbReference type="EC" id="2.7.11.1"/>
    </reaction>
</comment>
<dbReference type="EMBL" id="UYJE01008411">
    <property type="protein sequence ID" value="VDI63705.1"/>
    <property type="molecule type" value="Genomic_DNA"/>
</dbReference>
<feature type="compositionally biased region" description="Acidic residues" evidence="9">
    <location>
        <begin position="615"/>
        <end position="624"/>
    </location>
</feature>
<keyword evidence="3 10" id="KW-0808">Transferase</keyword>
<evidence type="ECO:0000256" key="2">
    <source>
        <dbReference type="ARBA" id="ARBA00022527"/>
    </source>
</evidence>
<evidence type="ECO:0000256" key="7">
    <source>
        <dbReference type="ARBA" id="ARBA00047899"/>
    </source>
</evidence>
<reference evidence="10" key="1">
    <citation type="submission" date="2018-11" db="EMBL/GenBank/DDBJ databases">
        <authorList>
            <person name="Alioto T."/>
            <person name="Alioto T."/>
        </authorList>
    </citation>
    <scope>NUCLEOTIDE SEQUENCE</scope>
</reference>
<comment type="caution">
    <text evidence="10">The sequence shown here is derived from an EMBL/GenBank/DDBJ whole genome shotgun (WGS) entry which is preliminary data.</text>
</comment>
<feature type="compositionally biased region" description="Acidic residues" evidence="9">
    <location>
        <begin position="632"/>
        <end position="649"/>
    </location>
</feature>
<keyword evidence="11" id="KW-1185">Reference proteome</keyword>
<keyword evidence="6" id="KW-0067">ATP-binding</keyword>
<evidence type="ECO:0000256" key="8">
    <source>
        <dbReference type="ARBA" id="ARBA00048679"/>
    </source>
</evidence>
<evidence type="ECO:0000256" key="1">
    <source>
        <dbReference type="ARBA" id="ARBA00012513"/>
    </source>
</evidence>
<feature type="region of interest" description="Disordered" evidence="9">
    <location>
        <begin position="27"/>
        <end position="167"/>
    </location>
</feature>
<dbReference type="GO" id="GO:0005524">
    <property type="term" value="F:ATP binding"/>
    <property type="evidence" value="ECO:0007669"/>
    <property type="project" value="UniProtKB-KW"/>
</dbReference>
<evidence type="ECO:0000313" key="11">
    <source>
        <dbReference type="Proteomes" id="UP000596742"/>
    </source>
</evidence>
<dbReference type="OrthoDB" id="248923at2759"/>
<feature type="compositionally biased region" description="Basic and acidic residues" evidence="9">
    <location>
        <begin position="94"/>
        <end position="144"/>
    </location>
</feature>
<dbReference type="EC" id="2.7.11.1" evidence="1"/>
<dbReference type="InterPro" id="IPR051131">
    <property type="entry name" value="NEK_Ser/Thr_kinase_NIMA"/>
</dbReference>
<keyword evidence="2" id="KW-0723">Serine/threonine-protein kinase</keyword>
<feature type="compositionally biased region" description="Basic and acidic residues" evidence="9">
    <location>
        <begin position="605"/>
        <end position="614"/>
    </location>
</feature>
<feature type="region of interest" description="Disordered" evidence="9">
    <location>
        <begin position="324"/>
        <end position="565"/>
    </location>
</feature>
<feature type="compositionally biased region" description="Basic and acidic residues" evidence="9">
    <location>
        <begin position="258"/>
        <end position="270"/>
    </location>
</feature>
<evidence type="ECO:0000256" key="6">
    <source>
        <dbReference type="ARBA" id="ARBA00022840"/>
    </source>
</evidence>
<evidence type="ECO:0000256" key="3">
    <source>
        <dbReference type="ARBA" id="ARBA00022679"/>
    </source>
</evidence>
<accession>A0A8B6GG98</accession>
<feature type="compositionally biased region" description="Polar residues" evidence="9">
    <location>
        <begin position="360"/>
        <end position="377"/>
    </location>
</feature>
<feature type="compositionally biased region" description="Acidic residues" evidence="9">
    <location>
        <begin position="691"/>
        <end position="732"/>
    </location>
</feature>
<sequence length="848" mass="94445">MIILGFIRQKGADAAERARIVGDFIQRKQEAEANRRRGNAELFGGAAPYESPRNVPPSPSPMRDDGRPSSADSRRREEEEYLERLKKIRQANYNERRNDKNNEAEVRKKKIEALRQQADDKARQLKEQLERQRREMVQKEERMRNHQAQRYAQGKDRPGSAPPVAKPVPAVGITGVLKAIGSEPAIPEPVQSPPGIGMTGALKAIGAQNSPEERPKSALQLKRDEVLKGVNQRGPPRAGWGALDEKPAFEIKEEEEPESPRSRWGDKIDDRLKGLPLQETASAMEATSARDQVILNPSDIAADAARRQWGRPGSTVMNALKDIPIMEGSSTMSSDKSDDSVPSSVASTDTEVKPGIGETITVTKTPIQKGTITISSIETKENITRPEIEIPSKPSESPDHEVNQSKSEPTIASSPDQKSTQSDTEKEPEKSSSEGQLSKPPVATKSVLNKPPLPSKPKPADKPLVLPKPTILTKPESPLVFAKQGDVPQTKNEVGAGSLFSKVELEETDKTEAGKDNLVLEEVQDDTPRDKVQDDVPKDKVQDDVSKDKVQDVIPKDKDGKPKTGLAVALTTGHFDMRYTGMLRTCSEPDLSKLSQKDVVKIERRSLELERLKEDDDDDDEEESSENKDKDDGENEEEEEDVDEEEYEELMSVRETMASLLLRECSTDDDGSNKGDTHKFRLSAASNKENDIEEENDDKNEDEEEEENKEDENDEDDKGDDNEEEENGDDGDVNNYAEALEDAEYKDDSALFESDESDVDTQFGDDDEDFDLFSRLEESRAELEGQLGCDKFLKVYKTVQALQEDEDENIEDGAKLAMNMLGKDQEHLYPKIFQLVMADAAFTEGEDD</sequence>
<feature type="compositionally biased region" description="Basic and acidic residues" evidence="9">
    <location>
        <begin position="211"/>
        <end position="227"/>
    </location>
</feature>
<name>A0A8B6GG98_MYTGA</name>
<dbReference type="GO" id="GO:0004674">
    <property type="term" value="F:protein serine/threonine kinase activity"/>
    <property type="evidence" value="ECO:0007669"/>
    <property type="project" value="UniProtKB-KW"/>
</dbReference>
<feature type="region of interest" description="Disordered" evidence="9">
    <location>
        <begin position="206"/>
        <end position="270"/>
    </location>
</feature>